<comment type="caution">
    <text evidence="1">The sequence shown here is derived from an EMBL/GenBank/DDBJ whole genome shotgun (WGS) entry which is preliminary data.</text>
</comment>
<reference evidence="1" key="1">
    <citation type="journal article" name="BMC Genomics">
        <title>Long-read sequencing and de novo genome assembly of marine medaka (Oryzias melastigma).</title>
        <authorList>
            <person name="Liang P."/>
            <person name="Saqib H.S.A."/>
            <person name="Ni X."/>
            <person name="Shen Y."/>
        </authorList>
    </citation>
    <scope>NUCLEOTIDE SEQUENCE</scope>
    <source>
        <strain evidence="1">Bigg-433</strain>
    </source>
</reference>
<evidence type="ECO:0000313" key="1">
    <source>
        <dbReference type="EMBL" id="KAF6720723.1"/>
    </source>
</evidence>
<dbReference type="Proteomes" id="UP000646548">
    <property type="component" value="Unassembled WGS sequence"/>
</dbReference>
<sequence length="199" mass="21864">MDGYCSDLHSCVSDENLQLLTEMDGYSSVSVDSEEYRQDMEDVLITRTLMDLTVVKELCDSLKSSVETQRALASQCLQNQLTLLSMQVLTKLHSASRALQTPVLLLQESISSGCSSVEDQLSGRAQVLHSSSSIASSLRLTADENLQLLTEMDGYSSVSGLVERDLQWSFKARQHADRQNQELLAVTGAISTEAQAVQQ</sequence>
<proteinExistence type="predicted"/>
<name>A0A834C2F5_ORYME</name>
<gene>
    <name evidence="1" type="ORF">FQA47_008526</name>
</gene>
<dbReference type="AlphaFoldDB" id="A0A834C2F5"/>
<organism evidence="1 2">
    <name type="scientific">Oryzias melastigma</name>
    <name type="common">Marine medaka</name>
    <dbReference type="NCBI Taxonomy" id="30732"/>
    <lineage>
        <taxon>Eukaryota</taxon>
        <taxon>Metazoa</taxon>
        <taxon>Chordata</taxon>
        <taxon>Craniata</taxon>
        <taxon>Vertebrata</taxon>
        <taxon>Euteleostomi</taxon>
        <taxon>Actinopterygii</taxon>
        <taxon>Neopterygii</taxon>
        <taxon>Teleostei</taxon>
        <taxon>Neoteleostei</taxon>
        <taxon>Acanthomorphata</taxon>
        <taxon>Ovalentaria</taxon>
        <taxon>Atherinomorphae</taxon>
        <taxon>Beloniformes</taxon>
        <taxon>Adrianichthyidae</taxon>
        <taxon>Oryziinae</taxon>
        <taxon>Oryzias</taxon>
    </lineage>
</organism>
<dbReference type="EMBL" id="WKFB01000515">
    <property type="protein sequence ID" value="KAF6720723.1"/>
    <property type="molecule type" value="Genomic_DNA"/>
</dbReference>
<accession>A0A834C2F5</accession>
<protein>
    <submittedName>
        <fullName evidence="1">Uncharacterized protein</fullName>
    </submittedName>
</protein>
<evidence type="ECO:0000313" key="2">
    <source>
        <dbReference type="Proteomes" id="UP000646548"/>
    </source>
</evidence>